<dbReference type="RefSeq" id="XP_007745814.1">
    <property type="nucleotide sequence ID" value="XM_007747624.1"/>
</dbReference>
<evidence type="ECO:0000256" key="1">
    <source>
        <dbReference type="SAM" id="MobiDB-lite"/>
    </source>
</evidence>
<reference evidence="2 3" key="1">
    <citation type="submission" date="2013-03" db="EMBL/GenBank/DDBJ databases">
        <title>The Genome Sequence of Cladophialophora psammophila CBS 110553.</title>
        <authorList>
            <consortium name="The Broad Institute Genomics Platform"/>
            <person name="Cuomo C."/>
            <person name="de Hoog S."/>
            <person name="Gorbushina A."/>
            <person name="Walker B."/>
            <person name="Young S.K."/>
            <person name="Zeng Q."/>
            <person name="Gargeya S."/>
            <person name="Fitzgerald M."/>
            <person name="Haas B."/>
            <person name="Abouelleil A."/>
            <person name="Allen A.W."/>
            <person name="Alvarado L."/>
            <person name="Arachchi H.M."/>
            <person name="Berlin A.M."/>
            <person name="Chapman S.B."/>
            <person name="Gainer-Dewar J."/>
            <person name="Goldberg J."/>
            <person name="Griggs A."/>
            <person name="Gujja S."/>
            <person name="Hansen M."/>
            <person name="Howarth C."/>
            <person name="Imamovic A."/>
            <person name="Ireland A."/>
            <person name="Larimer J."/>
            <person name="McCowan C."/>
            <person name="Murphy C."/>
            <person name="Pearson M."/>
            <person name="Poon T.W."/>
            <person name="Priest M."/>
            <person name="Roberts A."/>
            <person name="Saif S."/>
            <person name="Shea T."/>
            <person name="Sisk P."/>
            <person name="Sykes S."/>
            <person name="Wortman J."/>
            <person name="Nusbaum C."/>
            <person name="Birren B."/>
        </authorList>
    </citation>
    <scope>NUCLEOTIDE SEQUENCE [LARGE SCALE GENOMIC DNA]</scope>
    <source>
        <strain evidence="2 3">CBS 110553</strain>
    </source>
</reference>
<protein>
    <submittedName>
        <fullName evidence="2">Uncharacterized protein</fullName>
    </submittedName>
</protein>
<dbReference type="GeneID" id="19191741"/>
<dbReference type="HOGENOM" id="CLU_076956_1_0_1"/>
<dbReference type="EMBL" id="AMGX01000010">
    <property type="protein sequence ID" value="EXJ69962.1"/>
    <property type="molecule type" value="Genomic_DNA"/>
</dbReference>
<evidence type="ECO:0000313" key="3">
    <source>
        <dbReference type="Proteomes" id="UP000019471"/>
    </source>
</evidence>
<accession>W9WP62</accession>
<gene>
    <name evidence="2" type="ORF">A1O5_07035</name>
</gene>
<dbReference type="STRING" id="1182543.W9WP62"/>
<dbReference type="PANTHER" id="PTHR34213">
    <property type="entry name" value="NUCLEAR TRANSPORT FACTOR 2 (NTF2) FAMILY PROTEIN"/>
    <property type="match status" value="1"/>
</dbReference>
<dbReference type="AlphaFoldDB" id="W9WP62"/>
<organism evidence="2 3">
    <name type="scientific">Cladophialophora psammophila CBS 110553</name>
    <dbReference type="NCBI Taxonomy" id="1182543"/>
    <lineage>
        <taxon>Eukaryota</taxon>
        <taxon>Fungi</taxon>
        <taxon>Dikarya</taxon>
        <taxon>Ascomycota</taxon>
        <taxon>Pezizomycotina</taxon>
        <taxon>Eurotiomycetes</taxon>
        <taxon>Chaetothyriomycetidae</taxon>
        <taxon>Chaetothyriales</taxon>
        <taxon>Herpotrichiellaceae</taxon>
        <taxon>Cladophialophora</taxon>
    </lineage>
</organism>
<comment type="caution">
    <text evidence="2">The sequence shown here is derived from an EMBL/GenBank/DDBJ whole genome shotgun (WGS) entry which is preliminary data.</text>
</comment>
<dbReference type="OrthoDB" id="2400485at2759"/>
<dbReference type="eggNOG" id="ENOG502SIHG">
    <property type="taxonomic scope" value="Eukaryota"/>
</dbReference>
<feature type="compositionally biased region" description="Basic and acidic residues" evidence="1">
    <location>
        <begin position="1"/>
        <end position="16"/>
    </location>
</feature>
<sequence>MEETTHDLHTKYEPHPDAQQLTGHDGRGVDYEPHPKHSLQISAEHETIIKSITSLYSGSCSEKDLSVYSEKAIYDDPLSYCDTRYKIAGQWYGLPEVFSKLETKKIEVVKDTPTDIVFKLRQEYTPKVLNTPKEVDSLVSLSLDDSGKVRYHKDMWNSKDYSHAGIGKLIKNLNGDHLPKITQPPASL</sequence>
<name>W9WP62_9EURO</name>
<dbReference type="PANTHER" id="PTHR34213:SF2">
    <property type="entry name" value="NUCLEAR TRANSPORT FACTOR 2 (NTF2) FAMILY PROTEIN"/>
    <property type="match status" value="1"/>
</dbReference>
<keyword evidence="3" id="KW-1185">Reference proteome</keyword>
<feature type="compositionally biased region" description="Basic and acidic residues" evidence="1">
    <location>
        <begin position="24"/>
        <end position="35"/>
    </location>
</feature>
<dbReference type="Proteomes" id="UP000019471">
    <property type="component" value="Unassembled WGS sequence"/>
</dbReference>
<evidence type="ECO:0000313" key="2">
    <source>
        <dbReference type="EMBL" id="EXJ69962.1"/>
    </source>
</evidence>
<proteinExistence type="predicted"/>
<feature type="region of interest" description="Disordered" evidence="1">
    <location>
        <begin position="1"/>
        <end position="35"/>
    </location>
</feature>